<feature type="compositionally biased region" description="Basic and acidic residues" evidence="2">
    <location>
        <begin position="205"/>
        <end position="221"/>
    </location>
</feature>
<sequence>METKYPTLRRPNRKLCYLANKENQYTKWPAPLTLEDVDKIFDDIDSSSNDDLLSPSPLLQTFDAETNENTGVASPVPHEGHIVEEVVEYPMGPEEVLHLAKRSSTPKLDTDCDIPFKAHGPVKTSSPIEQNMGTKGEEEKQDDEKHEVVSAVLFACEDGGEEEVKTKPLPIQKPQGNGHITEEYDDTELESPPSKVAFTKTSNKSKAETCNERPAAKEKTPVKPRTPVLKSKRKMQSRQDNAGPAVLTVEQESEVAALEKTPETVHKQSVVEVSTRVGKDMTAFLQRVKDAGRSKASCSKKSPAKALTPPPEPEDDFLIMEDDTPLWVAIPRKNAASKRHGHSRTSSTEKDSSTDKTKKDSSPETLQKLQESEKANDKLGSQTVNQKRRKNIRKEKNSEETEPGNDEGDLPSPQDLPAADLMEQEEPNKKKQQPTKVPSKDSEKAVDQPKDAASREIEKEKPSQKVKTKQKSSEVKNTKSSKDGKQNTKTNRAKSLKGTRKERQDSVDAQEMMQVDVAEEQNQEQNRMDHAEIEDLGSPIDKEILTSEADGKSKQTKQPVVSTESSSEDSQVLGKRKRRQMGQWWLSCPQTTDETENQQPTLKKTKQNKKEPNSVVPSPVKVKKVYKKRNQKEPAPLSSPNMNKAKEKKTKQNKKRNARVDKPDKKTRAEVLSTTEAEQTEEQEQQELPDQDLDPELSSPLVFAHRDHSLNSGDQSFQRVYHHTPNKKLYVTPPAPVSPSRSKDQLREAEPTKRRRKPPGNWWMADVTAEDVESVSASQPQQLHPKQPKPRKERKKESKASKYPGLGVPKDGNTAASPKPLGGAAVPPLNMTPLSAPKTVTRSLATFKDIFTSVTETPTVVSNRNARQKNKRNVSSHPAGDASATDDTPHRTTDTDALDTDADDGRRSQRSHHNDENPQSRACQPDNTFKVLSSGPSSRIELEQYEENDDMRSPIDRRDLFYKGDLATDAEALQQEVIGLRQRCTRLKEENKDHKAKLQLYEPVAKDGASPSSRVQAVLSVSDLCGPPLKPLVLQRKDKANLTEWFKSLWSTVADNSADITPDLFDWYFYQDRVIGFQADLNSGSICNGKILLGSHAKKPLWVDHSATTVFNLLTSSVNVIIDGSESHLSPGQSFMVECGHAYSIQNATAQPAVLYFTQILAESLV</sequence>
<dbReference type="Proteomes" id="UP000265080">
    <property type="component" value="Chromosome 22"/>
</dbReference>
<feature type="compositionally biased region" description="Basic and acidic residues" evidence="2">
    <location>
        <begin position="438"/>
        <end position="463"/>
    </location>
</feature>
<evidence type="ECO:0000256" key="1">
    <source>
        <dbReference type="SAM" id="Coils"/>
    </source>
</evidence>
<feature type="compositionally biased region" description="Polar residues" evidence="2">
    <location>
        <begin position="919"/>
        <end position="937"/>
    </location>
</feature>
<feature type="region of interest" description="Disordered" evidence="2">
    <location>
        <begin position="861"/>
        <end position="939"/>
    </location>
</feature>
<feature type="compositionally biased region" description="Basic residues" evidence="2">
    <location>
        <begin position="621"/>
        <end position="630"/>
    </location>
</feature>
<dbReference type="GeneTree" id="ENSGT00940000168651"/>
<dbReference type="STRING" id="161767.ENSAPEP00000026871"/>
<evidence type="ECO:0000313" key="5">
    <source>
        <dbReference type="Proteomes" id="UP000265080"/>
    </source>
</evidence>
<feature type="region of interest" description="Disordered" evidence="2">
    <location>
        <begin position="102"/>
        <end position="146"/>
    </location>
</feature>
<feature type="compositionally biased region" description="Basic residues" evidence="2">
    <location>
        <begin position="646"/>
        <end position="657"/>
    </location>
</feature>
<evidence type="ECO:0000259" key="3">
    <source>
        <dbReference type="Pfam" id="PF11699"/>
    </source>
</evidence>
<feature type="region of interest" description="Disordered" evidence="2">
    <location>
        <begin position="288"/>
        <end position="835"/>
    </location>
</feature>
<protein>
    <recommendedName>
        <fullName evidence="3">Mif2/CENP-C cupin domain-containing protein</fullName>
    </recommendedName>
</protein>
<keyword evidence="5" id="KW-1185">Reference proteome</keyword>
<dbReference type="InterPro" id="IPR025974">
    <property type="entry name" value="Mif2/CENP-C_cupin"/>
</dbReference>
<reference evidence="4" key="2">
    <citation type="submission" date="2025-08" db="UniProtKB">
        <authorList>
            <consortium name="Ensembl"/>
        </authorList>
    </citation>
    <scope>IDENTIFICATION</scope>
</reference>
<dbReference type="OMA" id="HSATTIF"/>
<feature type="coiled-coil region" evidence="1">
    <location>
        <begin position="970"/>
        <end position="997"/>
    </location>
</feature>
<feature type="compositionally biased region" description="Polar residues" evidence="2">
    <location>
        <begin position="588"/>
        <end position="602"/>
    </location>
</feature>
<feature type="compositionally biased region" description="Acidic residues" evidence="2">
    <location>
        <begin position="678"/>
        <end position="695"/>
    </location>
</feature>
<reference evidence="4 5" key="1">
    <citation type="submission" date="2018-03" db="EMBL/GenBank/DDBJ databases">
        <title>Finding Nemo's genes: A chromosome-scale reference assembly of the genome of the orange clownfish Amphiprion percula.</title>
        <authorList>
            <person name="Lehmann R."/>
        </authorList>
    </citation>
    <scope>NUCLEOTIDE SEQUENCE</scope>
</reference>
<feature type="domain" description="Mif2/CENP-C cupin" evidence="3">
    <location>
        <begin position="1080"/>
        <end position="1159"/>
    </location>
</feature>
<feature type="compositionally biased region" description="Acidic residues" evidence="2">
    <location>
        <begin position="400"/>
        <end position="409"/>
    </location>
</feature>
<feature type="compositionally biased region" description="Basic and acidic residues" evidence="2">
    <location>
        <begin position="471"/>
        <end position="486"/>
    </location>
</feature>
<dbReference type="Ensembl" id="ENSAPET00000027587.1">
    <property type="protein sequence ID" value="ENSAPEP00000026871.1"/>
    <property type="gene ID" value="ENSAPEG00000019100.1"/>
</dbReference>
<feature type="compositionally biased region" description="Basic and acidic residues" evidence="2">
    <location>
        <begin position="741"/>
        <end position="752"/>
    </location>
</feature>
<feature type="compositionally biased region" description="Polar residues" evidence="2">
    <location>
        <begin position="123"/>
        <end position="133"/>
    </location>
</feature>
<dbReference type="Gene3D" id="6.10.250.1060">
    <property type="match status" value="1"/>
</dbReference>
<accession>A0A3P8TQJ1</accession>
<dbReference type="Gene3D" id="2.60.120.10">
    <property type="entry name" value="Jelly Rolls"/>
    <property type="match status" value="1"/>
</dbReference>
<dbReference type="Pfam" id="PF11699">
    <property type="entry name" value="CENP-C_C"/>
    <property type="match status" value="1"/>
</dbReference>
<evidence type="ECO:0000256" key="2">
    <source>
        <dbReference type="SAM" id="MobiDB-lite"/>
    </source>
</evidence>
<organism evidence="4 5">
    <name type="scientific">Amphiprion percula</name>
    <name type="common">Orange clownfish</name>
    <name type="synonym">Lutjanus percula</name>
    <dbReference type="NCBI Taxonomy" id="161767"/>
    <lineage>
        <taxon>Eukaryota</taxon>
        <taxon>Metazoa</taxon>
        <taxon>Chordata</taxon>
        <taxon>Craniata</taxon>
        <taxon>Vertebrata</taxon>
        <taxon>Euteleostomi</taxon>
        <taxon>Actinopterygii</taxon>
        <taxon>Neopterygii</taxon>
        <taxon>Teleostei</taxon>
        <taxon>Neoteleostei</taxon>
        <taxon>Acanthomorphata</taxon>
        <taxon>Ovalentaria</taxon>
        <taxon>Pomacentridae</taxon>
        <taxon>Amphiprion</taxon>
    </lineage>
</organism>
<feature type="compositionally biased region" description="Basic and acidic residues" evidence="2">
    <location>
        <begin position="658"/>
        <end position="669"/>
    </location>
</feature>
<feature type="compositionally biased region" description="Basic and acidic residues" evidence="2">
    <location>
        <begin position="540"/>
        <end position="553"/>
    </location>
</feature>
<feature type="compositionally biased region" description="Low complexity" evidence="2">
    <location>
        <begin position="294"/>
        <end position="306"/>
    </location>
</feature>
<feature type="compositionally biased region" description="Polar residues" evidence="2">
    <location>
        <begin position="556"/>
        <end position="570"/>
    </location>
</feature>
<feature type="region of interest" description="Disordered" evidence="2">
    <location>
        <begin position="159"/>
        <end position="245"/>
    </location>
</feature>
<feature type="compositionally biased region" description="Acidic residues" evidence="2">
    <location>
        <begin position="312"/>
        <end position="324"/>
    </location>
</feature>
<reference evidence="4" key="3">
    <citation type="submission" date="2025-09" db="UniProtKB">
        <authorList>
            <consortium name="Ensembl"/>
        </authorList>
    </citation>
    <scope>IDENTIFICATION</scope>
</reference>
<keyword evidence="1" id="KW-0175">Coiled coil</keyword>
<dbReference type="AlphaFoldDB" id="A0A3P8TQJ1"/>
<proteinExistence type="predicted"/>
<evidence type="ECO:0000313" key="4">
    <source>
        <dbReference type="Ensembl" id="ENSAPEP00000026871.1"/>
    </source>
</evidence>
<feature type="compositionally biased region" description="Basic and acidic residues" evidence="2">
    <location>
        <begin position="903"/>
        <end position="918"/>
    </location>
</feature>
<name>A0A3P8TQJ1_AMPPE</name>
<feature type="compositionally biased region" description="Basic and acidic residues" evidence="2">
    <location>
        <begin position="135"/>
        <end position="146"/>
    </location>
</feature>
<dbReference type="InterPro" id="IPR014710">
    <property type="entry name" value="RmlC-like_jellyroll"/>
</dbReference>
<feature type="compositionally biased region" description="Basic and acidic residues" evidence="2">
    <location>
        <begin position="347"/>
        <end position="362"/>
    </location>
</feature>